<proteinExistence type="inferred from homology"/>
<comment type="caution">
    <text evidence="5">The sequence shown here is derived from an EMBL/GenBank/DDBJ whole genome shotgun (WGS) entry which is preliminary data.</text>
</comment>
<dbReference type="PROSITE" id="PS00626">
    <property type="entry name" value="RCC1_2"/>
    <property type="match status" value="1"/>
</dbReference>
<dbReference type="InterPro" id="IPR000408">
    <property type="entry name" value="Reg_chr_condens"/>
</dbReference>
<comment type="similarity">
    <text evidence="1">Belongs to the methyltransferase superfamily.</text>
</comment>
<dbReference type="Proteomes" id="UP000095347">
    <property type="component" value="Unassembled WGS sequence"/>
</dbReference>
<evidence type="ECO:0000256" key="2">
    <source>
        <dbReference type="ARBA" id="ARBA00022603"/>
    </source>
</evidence>
<organism evidence="5 6">
    <name type="scientific">Magnetovibrio blakemorei</name>
    <dbReference type="NCBI Taxonomy" id="28181"/>
    <lineage>
        <taxon>Bacteria</taxon>
        <taxon>Pseudomonadati</taxon>
        <taxon>Pseudomonadota</taxon>
        <taxon>Alphaproteobacteria</taxon>
        <taxon>Rhodospirillales</taxon>
        <taxon>Magnetovibrionaceae</taxon>
        <taxon>Magnetovibrio</taxon>
    </lineage>
</organism>
<keyword evidence="3" id="KW-0808">Transferase</keyword>
<dbReference type="STRING" id="28181.BEN30_12880"/>
<feature type="domain" description="Methyltransferase type 11" evidence="4">
    <location>
        <begin position="26"/>
        <end position="121"/>
    </location>
</feature>
<dbReference type="InterPro" id="IPR029063">
    <property type="entry name" value="SAM-dependent_MTases_sf"/>
</dbReference>
<dbReference type="InterPro" id="IPR051052">
    <property type="entry name" value="Diverse_substrate_MTase"/>
</dbReference>
<dbReference type="RefSeq" id="WP_069958500.1">
    <property type="nucleotide sequence ID" value="NZ_MCGG01000036.1"/>
</dbReference>
<keyword evidence="6" id="KW-1185">Reference proteome</keyword>
<protein>
    <recommendedName>
        <fullName evidence="4">Methyltransferase type 11 domain-containing protein</fullName>
    </recommendedName>
</protein>
<dbReference type="PANTHER" id="PTHR44942:SF4">
    <property type="entry name" value="METHYLTRANSFERASE TYPE 11 DOMAIN-CONTAINING PROTEIN"/>
    <property type="match status" value="1"/>
</dbReference>
<dbReference type="SUPFAM" id="SSF53335">
    <property type="entry name" value="S-adenosyl-L-methionine-dependent methyltransferases"/>
    <property type="match status" value="1"/>
</dbReference>
<dbReference type="EMBL" id="MCGG01000036">
    <property type="protein sequence ID" value="OEJ66294.1"/>
    <property type="molecule type" value="Genomic_DNA"/>
</dbReference>
<dbReference type="OrthoDB" id="9808140at2"/>
<name>A0A1E5Q6E9_9PROT</name>
<evidence type="ECO:0000313" key="6">
    <source>
        <dbReference type="Proteomes" id="UP000095347"/>
    </source>
</evidence>
<dbReference type="PANTHER" id="PTHR44942">
    <property type="entry name" value="METHYLTRANSF_11 DOMAIN-CONTAINING PROTEIN"/>
    <property type="match status" value="1"/>
</dbReference>
<evidence type="ECO:0000256" key="3">
    <source>
        <dbReference type="ARBA" id="ARBA00022679"/>
    </source>
</evidence>
<dbReference type="GO" id="GO:0008757">
    <property type="term" value="F:S-adenosylmethionine-dependent methyltransferase activity"/>
    <property type="evidence" value="ECO:0007669"/>
    <property type="project" value="InterPro"/>
</dbReference>
<dbReference type="Pfam" id="PF08241">
    <property type="entry name" value="Methyltransf_11"/>
    <property type="match status" value="1"/>
</dbReference>
<gene>
    <name evidence="5" type="ORF">BEN30_12880</name>
</gene>
<dbReference type="InterPro" id="IPR013216">
    <property type="entry name" value="Methyltransf_11"/>
</dbReference>
<keyword evidence="2" id="KW-0489">Methyltransferase</keyword>
<sequence length="230" mass="25526">MNQSLSPRSNSEVLTATLDFHGKKVIDVGCGEGHLVRLMTRHGAKAFGVECNPKQLEKAHNEKPAGDEVYFSGRAEELPFDSDSIDIAVFFNSLHHVDIDNMSLALKEAARVLKSGGILYVCEPVAEGPHFELMQPVHDETEVRAKAYEALQGAGALGLVQDSEFTYTHPALHADFERFKERLLRINPQHDEGFAKHEAALRAAFERLGVPVKDGFSFDQPMRVNLFNKA</sequence>
<reference evidence="6" key="1">
    <citation type="submission" date="2016-07" db="EMBL/GenBank/DDBJ databases">
        <authorList>
            <person name="Florea S."/>
            <person name="Webb J.S."/>
            <person name="Jaromczyk J."/>
            <person name="Schardl C.L."/>
        </authorList>
    </citation>
    <scope>NUCLEOTIDE SEQUENCE [LARGE SCALE GENOMIC DNA]</scope>
    <source>
        <strain evidence="6">MV-1</strain>
    </source>
</reference>
<dbReference type="AlphaFoldDB" id="A0A1E5Q6E9"/>
<evidence type="ECO:0000256" key="1">
    <source>
        <dbReference type="ARBA" id="ARBA00008361"/>
    </source>
</evidence>
<evidence type="ECO:0000313" key="5">
    <source>
        <dbReference type="EMBL" id="OEJ66294.1"/>
    </source>
</evidence>
<dbReference type="CDD" id="cd02440">
    <property type="entry name" value="AdoMet_MTases"/>
    <property type="match status" value="1"/>
</dbReference>
<accession>A0A1E5Q6E9</accession>
<evidence type="ECO:0000259" key="4">
    <source>
        <dbReference type="Pfam" id="PF08241"/>
    </source>
</evidence>
<dbReference type="Gene3D" id="3.40.50.150">
    <property type="entry name" value="Vaccinia Virus protein VP39"/>
    <property type="match status" value="1"/>
</dbReference>
<dbReference type="GO" id="GO:0032259">
    <property type="term" value="P:methylation"/>
    <property type="evidence" value="ECO:0007669"/>
    <property type="project" value="UniProtKB-KW"/>
</dbReference>